<dbReference type="EMBL" id="MK072384">
    <property type="protein sequence ID" value="AYV82667.1"/>
    <property type="molecule type" value="Genomic_DNA"/>
</dbReference>
<accession>A0A3G5A610</accession>
<reference evidence="1" key="1">
    <citation type="submission" date="2018-10" db="EMBL/GenBank/DDBJ databases">
        <title>Hidden diversity of soil giant viruses.</title>
        <authorList>
            <person name="Schulz F."/>
            <person name="Alteio L."/>
            <person name="Goudeau D."/>
            <person name="Ryan E.M."/>
            <person name="Malmstrom R.R."/>
            <person name="Blanchard J."/>
            <person name="Woyke T."/>
        </authorList>
    </citation>
    <scope>NUCLEOTIDE SEQUENCE</scope>
    <source>
        <strain evidence="1">HYV1</strain>
    </source>
</reference>
<proteinExistence type="predicted"/>
<gene>
    <name evidence="1" type="ORF">Hyperionvirus2_35</name>
</gene>
<organism evidence="1">
    <name type="scientific">Hyperionvirus sp</name>
    <dbReference type="NCBI Taxonomy" id="2487770"/>
    <lineage>
        <taxon>Viruses</taxon>
        <taxon>Varidnaviria</taxon>
        <taxon>Bamfordvirae</taxon>
        <taxon>Nucleocytoviricota</taxon>
        <taxon>Megaviricetes</taxon>
        <taxon>Imitervirales</taxon>
        <taxon>Mimiviridae</taxon>
        <taxon>Klosneuvirinae</taxon>
    </lineage>
</organism>
<name>A0A3G5A610_9VIRU</name>
<protein>
    <submittedName>
        <fullName evidence="1">Uncharacterized protein</fullName>
    </submittedName>
</protein>
<evidence type="ECO:0000313" key="1">
    <source>
        <dbReference type="EMBL" id="AYV82667.1"/>
    </source>
</evidence>
<sequence>MCLILLDFKKSVRMAFIPLIESGDSEHVCDLKRDSGKKKKGFWGVRISETIPYFGCFLQLKVTSRSPVDQIQFYVTTPSVHSGSNKSISKSLSLSLKDWPTVPPCVNCPLRERLFRKKFYEGFAVAANAYAYCHALNPYGSHNNVDSIKFFNEAKEISFRRVNIFIFWVDSSLYWVEEGSMVKSCIPSNTIKTVHNGLMVAPEMKIDSCFMLEAHNGFRLYLDLVSNKQCKLWLELLEIKLKS</sequence>